<dbReference type="SUPFAM" id="SSF90123">
    <property type="entry name" value="ABC transporter transmembrane region"/>
    <property type="match status" value="1"/>
</dbReference>
<dbReference type="PROSITE" id="PS00211">
    <property type="entry name" value="ABC_TRANSPORTER_1"/>
    <property type="match status" value="1"/>
</dbReference>
<feature type="transmembrane region" description="Helical" evidence="8">
    <location>
        <begin position="68"/>
        <end position="88"/>
    </location>
</feature>
<gene>
    <name evidence="11" type="ORF">A7E75_09305</name>
</gene>
<feature type="domain" description="ABC transmembrane type-1" evidence="10">
    <location>
        <begin position="32"/>
        <end position="314"/>
    </location>
</feature>
<dbReference type="RefSeq" id="WP_072287045.1">
    <property type="nucleotide sequence ID" value="NZ_CP015455.1"/>
</dbReference>
<dbReference type="InterPro" id="IPR017871">
    <property type="entry name" value="ABC_transporter-like_CS"/>
</dbReference>
<evidence type="ECO:0000256" key="3">
    <source>
        <dbReference type="ARBA" id="ARBA00022692"/>
    </source>
</evidence>
<dbReference type="GO" id="GO:0005524">
    <property type="term" value="F:ATP binding"/>
    <property type="evidence" value="ECO:0007669"/>
    <property type="project" value="UniProtKB-KW"/>
</dbReference>
<evidence type="ECO:0000259" key="9">
    <source>
        <dbReference type="PROSITE" id="PS50893"/>
    </source>
</evidence>
<dbReference type="OrthoDB" id="9772049at2"/>
<feature type="transmembrane region" description="Helical" evidence="8">
    <location>
        <begin position="149"/>
        <end position="166"/>
    </location>
</feature>
<dbReference type="InterPro" id="IPR036640">
    <property type="entry name" value="ABC1_TM_sf"/>
</dbReference>
<dbReference type="GO" id="GO:0090374">
    <property type="term" value="P:oligopeptide export from mitochondrion"/>
    <property type="evidence" value="ECO:0007669"/>
    <property type="project" value="TreeGrafter"/>
</dbReference>
<evidence type="ECO:0000313" key="11">
    <source>
        <dbReference type="EMBL" id="APG25196.1"/>
    </source>
</evidence>
<feature type="transmembrane region" description="Helical" evidence="8">
    <location>
        <begin position="172"/>
        <end position="191"/>
    </location>
</feature>
<dbReference type="InterPro" id="IPR003593">
    <property type="entry name" value="AAA+_ATPase"/>
</dbReference>
<feature type="domain" description="ABC transporter" evidence="9">
    <location>
        <begin position="349"/>
        <end position="583"/>
    </location>
</feature>
<organism evidence="11 12">
    <name type="scientific">Syntrophotalea acetylenica</name>
    <name type="common">Pelobacter acetylenicus</name>
    <dbReference type="NCBI Taxonomy" id="29542"/>
    <lineage>
        <taxon>Bacteria</taxon>
        <taxon>Pseudomonadati</taxon>
        <taxon>Thermodesulfobacteriota</taxon>
        <taxon>Desulfuromonadia</taxon>
        <taxon>Desulfuromonadales</taxon>
        <taxon>Syntrophotaleaceae</taxon>
        <taxon>Syntrophotalea</taxon>
    </lineage>
</organism>
<dbReference type="STRING" id="29542.A6070_03275"/>
<dbReference type="Proteomes" id="UP000182264">
    <property type="component" value="Chromosome"/>
</dbReference>
<keyword evidence="2" id="KW-0813">Transport</keyword>
<evidence type="ECO:0000313" key="12">
    <source>
        <dbReference type="Proteomes" id="UP000182264"/>
    </source>
</evidence>
<evidence type="ECO:0000256" key="7">
    <source>
        <dbReference type="ARBA" id="ARBA00023136"/>
    </source>
</evidence>
<sequence length="604" mass="66302">MHSENATIKSRGTAEFLRRTLVYVKPYKISAVLNILLAILTMASYFTFPRITQFILDEVVVGAQMTLLLPSILCLLGAFLCCGLFNALRILVNSRFGQNVIFDMRRELYARVQSLPVRFFDRHASGDLLTRIVDDAAAMHRVLVDGIERAVTTFLSVAVILCVLLAKNALLTMFALVPLVILLAGTLWYTATAHRRYRRQRAAIGAMNALLMDNLQGIRQIKCFGRQAYEVGRFAAGADGVRRSVLSVMKVWAAYTPAMTFAGSLGMVLVLWFGGPMVMDGTLTIGELVGFLFYLTLFYEPVGRLDGLNQMLQAARASSERVFDLLDTASEEHAHRGVVPLKTPVRGEVVFENVDFSYDGTRPTLQNICLHALPGQMVALVGATGAGKSTLVNLLPAFYPPTGGRIFIDSQDISVLSLESLRSRIAVVSQDAFLFNGTVRENILYGKLDATEAEMLCASRAANCHDFIAALDDGYDTRVGERGVKLSGGEKQRVGIARALLKDAPILILDEATASVDSETELLIQDALQRLMANRTCFVIAHRLNTIRNADQILVMHHGEIVERGTHRELIGRGGIYARLSLMQSVDIEGGGPTEEKTLQSVSP</sequence>
<dbReference type="GO" id="GO:0016887">
    <property type="term" value="F:ATP hydrolysis activity"/>
    <property type="evidence" value="ECO:0007669"/>
    <property type="project" value="InterPro"/>
</dbReference>
<dbReference type="Gene3D" id="1.20.1560.10">
    <property type="entry name" value="ABC transporter type 1, transmembrane domain"/>
    <property type="match status" value="1"/>
</dbReference>
<keyword evidence="4" id="KW-0547">Nucleotide-binding</keyword>
<comment type="subcellular location">
    <subcellularLocation>
        <location evidence="1">Cell membrane</location>
        <topology evidence="1">Multi-pass membrane protein</topology>
    </subcellularLocation>
</comment>
<dbReference type="GO" id="GO:0015421">
    <property type="term" value="F:ABC-type oligopeptide transporter activity"/>
    <property type="evidence" value="ECO:0007669"/>
    <property type="project" value="TreeGrafter"/>
</dbReference>
<accession>A0A1L3GGX8</accession>
<keyword evidence="5 11" id="KW-0067">ATP-binding</keyword>
<protein>
    <submittedName>
        <fullName evidence="11">ABC transporter ATP-binding protein</fullName>
    </submittedName>
</protein>
<evidence type="ECO:0000256" key="6">
    <source>
        <dbReference type="ARBA" id="ARBA00022989"/>
    </source>
</evidence>
<keyword evidence="7 8" id="KW-0472">Membrane</keyword>
<name>A0A1L3GGX8_SYNAC</name>
<evidence type="ECO:0000259" key="10">
    <source>
        <dbReference type="PROSITE" id="PS50929"/>
    </source>
</evidence>
<feature type="transmembrane region" description="Helical" evidence="8">
    <location>
        <begin position="27"/>
        <end position="48"/>
    </location>
</feature>
<dbReference type="CDD" id="cd18778">
    <property type="entry name" value="ABC_6TM_exporter_like"/>
    <property type="match status" value="1"/>
</dbReference>
<dbReference type="AlphaFoldDB" id="A0A1L3GGX8"/>
<evidence type="ECO:0000256" key="1">
    <source>
        <dbReference type="ARBA" id="ARBA00004651"/>
    </source>
</evidence>
<dbReference type="FunFam" id="3.40.50.300:FF:000287">
    <property type="entry name" value="Multidrug ABC transporter ATP-binding protein"/>
    <property type="match status" value="1"/>
</dbReference>
<reference evidence="11 12" key="1">
    <citation type="journal article" date="2017" name="Genome Announc.">
        <title>Complete Genome Sequences of Two Acetylene-Fermenting Pelobacter acetylenicus Strains.</title>
        <authorList>
            <person name="Sutton J.M."/>
            <person name="Baesman S.M."/>
            <person name="Fierst J.L."/>
            <person name="Poret-Peterson A.T."/>
            <person name="Oremland R.S."/>
            <person name="Dunlap D.S."/>
            <person name="Akob D.M."/>
        </authorList>
    </citation>
    <scope>NUCLEOTIDE SEQUENCE [LARGE SCALE GENOMIC DNA]</scope>
    <source>
        <strain evidence="11 12">DSM 3247</strain>
    </source>
</reference>
<evidence type="ECO:0000256" key="5">
    <source>
        <dbReference type="ARBA" id="ARBA00022840"/>
    </source>
</evidence>
<proteinExistence type="predicted"/>
<dbReference type="PROSITE" id="PS50929">
    <property type="entry name" value="ABC_TM1F"/>
    <property type="match status" value="1"/>
</dbReference>
<dbReference type="GO" id="GO:0005886">
    <property type="term" value="C:plasma membrane"/>
    <property type="evidence" value="ECO:0007669"/>
    <property type="project" value="UniProtKB-SubCell"/>
</dbReference>
<dbReference type="SMART" id="SM00382">
    <property type="entry name" value="AAA"/>
    <property type="match status" value="1"/>
</dbReference>
<dbReference type="Pfam" id="PF00005">
    <property type="entry name" value="ABC_tran"/>
    <property type="match status" value="1"/>
</dbReference>
<dbReference type="Gene3D" id="3.40.50.300">
    <property type="entry name" value="P-loop containing nucleotide triphosphate hydrolases"/>
    <property type="match status" value="1"/>
</dbReference>
<dbReference type="KEGG" id="pace:A6070_03275"/>
<evidence type="ECO:0000256" key="4">
    <source>
        <dbReference type="ARBA" id="ARBA00022741"/>
    </source>
</evidence>
<evidence type="ECO:0000256" key="2">
    <source>
        <dbReference type="ARBA" id="ARBA00022448"/>
    </source>
</evidence>
<feature type="transmembrane region" description="Helical" evidence="8">
    <location>
        <begin position="252"/>
        <end position="275"/>
    </location>
</feature>
<dbReference type="InterPro" id="IPR003439">
    <property type="entry name" value="ABC_transporter-like_ATP-bd"/>
</dbReference>
<keyword evidence="6 8" id="KW-1133">Transmembrane helix</keyword>
<dbReference type="InterPro" id="IPR039421">
    <property type="entry name" value="Type_1_exporter"/>
</dbReference>
<dbReference type="EMBL" id="CP015518">
    <property type="protein sequence ID" value="APG25196.1"/>
    <property type="molecule type" value="Genomic_DNA"/>
</dbReference>
<dbReference type="Pfam" id="PF00664">
    <property type="entry name" value="ABC_membrane"/>
    <property type="match status" value="1"/>
</dbReference>
<dbReference type="PROSITE" id="PS50893">
    <property type="entry name" value="ABC_TRANSPORTER_2"/>
    <property type="match status" value="1"/>
</dbReference>
<dbReference type="SUPFAM" id="SSF52540">
    <property type="entry name" value="P-loop containing nucleoside triphosphate hydrolases"/>
    <property type="match status" value="1"/>
</dbReference>
<evidence type="ECO:0000256" key="8">
    <source>
        <dbReference type="SAM" id="Phobius"/>
    </source>
</evidence>
<keyword evidence="12" id="KW-1185">Reference proteome</keyword>
<dbReference type="PANTHER" id="PTHR43394">
    <property type="entry name" value="ATP-DEPENDENT PERMEASE MDL1, MITOCHONDRIAL"/>
    <property type="match status" value="1"/>
</dbReference>
<dbReference type="PANTHER" id="PTHR43394:SF7">
    <property type="entry name" value="ABC TRANSPORTER B FAMILY MEMBER 28"/>
    <property type="match status" value="1"/>
</dbReference>
<dbReference type="InterPro" id="IPR027417">
    <property type="entry name" value="P-loop_NTPase"/>
</dbReference>
<dbReference type="InterPro" id="IPR011527">
    <property type="entry name" value="ABC1_TM_dom"/>
</dbReference>
<keyword evidence="3 8" id="KW-0812">Transmembrane</keyword>